<dbReference type="RefSeq" id="WP_122909299.1">
    <property type="nucleotide sequence ID" value="NZ_CBCSBE010000012.1"/>
</dbReference>
<dbReference type="Proteomes" id="UP000282028">
    <property type="component" value="Unassembled WGS sequence"/>
</dbReference>
<dbReference type="AlphaFoldDB" id="A0A3M8CCS7"/>
<evidence type="ECO:0000256" key="3">
    <source>
        <dbReference type="ARBA" id="ARBA00022553"/>
    </source>
</evidence>
<dbReference type="SMART" id="SM00387">
    <property type="entry name" value="HATPase_c"/>
    <property type="match status" value="1"/>
</dbReference>
<dbReference type="SUPFAM" id="SSF55874">
    <property type="entry name" value="ATPase domain of HSP90 chaperone/DNA topoisomerase II/histidine kinase"/>
    <property type="match status" value="1"/>
</dbReference>
<dbReference type="SMART" id="SM00388">
    <property type="entry name" value="HisKA"/>
    <property type="match status" value="1"/>
</dbReference>
<organism evidence="11 12">
    <name type="scientific">Brevibacillus invocatus</name>
    <dbReference type="NCBI Taxonomy" id="173959"/>
    <lineage>
        <taxon>Bacteria</taxon>
        <taxon>Bacillati</taxon>
        <taxon>Bacillota</taxon>
        <taxon>Bacilli</taxon>
        <taxon>Bacillales</taxon>
        <taxon>Paenibacillaceae</taxon>
        <taxon>Brevibacillus</taxon>
    </lineage>
</organism>
<dbReference type="GO" id="GO:0000155">
    <property type="term" value="F:phosphorelay sensor kinase activity"/>
    <property type="evidence" value="ECO:0007669"/>
    <property type="project" value="InterPro"/>
</dbReference>
<dbReference type="SMART" id="SM00091">
    <property type="entry name" value="PAS"/>
    <property type="match status" value="1"/>
</dbReference>
<dbReference type="Gene3D" id="3.30.450.20">
    <property type="entry name" value="PAS domain"/>
    <property type="match status" value="1"/>
</dbReference>
<dbReference type="InterPro" id="IPR036097">
    <property type="entry name" value="HisK_dim/P_sf"/>
</dbReference>
<dbReference type="InterPro" id="IPR004358">
    <property type="entry name" value="Sig_transdc_His_kin-like_C"/>
</dbReference>
<keyword evidence="8" id="KW-0902">Two-component regulatory system</keyword>
<dbReference type="InterPro" id="IPR000700">
    <property type="entry name" value="PAS-assoc_C"/>
</dbReference>
<dbReference type="SUPFAM" id="SSF55785">
    <property type="entry name" value="PYP-like sensor domain (PAS domain)"/>
    <property type="match status" value="1"/>
</dbReference>
<comment type="caution">
    <text evidence="11">The sequence shown here is derived from an EMBL/GenBank/DDBJ whole genome shotgun (WGS) entry which is preliminary data.</text>
</comment>
<dbReference type="CDD" id="cd00130">
    <property type="entry name" value="PAS"/>
    <property type="match status" value="1"/>
</dbReference>
<evidence type="ECO:0000259" key="9">
    <source>
        <dbReference type="PROSITE" id="PS50109"/>
    </source>
</evidence>
<dbReference type="InterPro" id="IPR000014">
    <property type="entry name" value="PAS"/>
</dbReference>
<keyword evidence="4" id="KW-0808">Transferase</keyword>
<dbReference type="Pfam" id="PF00512">
    <property type="entry name" value="HisKA"/>
    <property type="match status" value="1"/>
</dbReference>
<dbReference type="Gene3D" id="3.30.565.10">
    <property type="entry name" value="Histidine kinase-like ATPase, C-terminal domain"/>
    <property type="match status" value="1"/>
</dbReference>
<dbReference type="InterPro" id="IPR003661">
    <property type="entry name" value="HisK_dim/P_dom"/>
</dbReference>
<keyword evidence="5" id="KW-0547">Nucleotide-binding</keyword>
<dbReference type="InterPro" id="IPR005467">
    <property type="entry name" value="His_kinase_dom"/>
</dbReference>
<dbReference type="PRINTS" id="PR00344">
    <property type="entry name" value="BCTRLSENSOR"/>
</dbReference>
<feature type="domain" description="PAC" evidence="10">
    <location>
        <begin position="240"/>
        <end position="291"/>
    </location>
</feature>
<evidence type="ECO:0000313" key="12">
    <source>
        <dbReference type="Proteomes" id="UP000282028"/>
    </source>
</evidence>
<sequence>MKKETGALKKQICLDLMNQASEMEAKTVMLLSHLPPFSTWIQEGQERIQTMLHELITGLIETLETDEQSAIENKILASAHGCGLKGSPVLYLIEPLRTCREVIIERIQCQSMAYVAKGGESSHFYEIQFSLFKLVDDLIYHAVKTYQTIQEESGTATYETSCQAPDVDDFSEMVEKGLVQYVLQSSDTGVLMIDRNLIIREVNEHYAKMINIKREGLIGRHMDEAFASDVSVRYLQWVIEKGENGYYMFDYEGRWMTVSTSPIYDQGEVCGAIAVLRNITETKRYEEEMTKREALAAVGQLAAGMAHEIRNPLTSIKGFIQLLREQADHEHRDSFYSVILMEVERIDGLLNDVLVLARYRDENIVLEPFPVMDELLGVVRLLEPEANRRGINLELQLETGEWFVHGHRARIKQAFLNILKNAFEAIHTKGKLVQVKVTATAKDIVFLIEDDGPGLTEDNRKNLFVPFYTTKPEGTGLGLSTTQRIIADHGGSIYADNSPRLGGARFEVRLPFVVQ</sequence>
<dbReference type="OrthoDB" id="9815750at2"/>
<dbReference type="CDD" id="cd00082">
    <property type="entry name" value="HisKA"/>
    <property type="match status" value="1"/>
</dbReference>
<dbReference type="EMBL" id="RHHR01000019">
    <property type="protein sequence ID" value="RNB73303.1"/>
    <property type="molecule type" value="Genomic_DNA"/>
</dbReference>
<gene>
    <name evidence="11" type="ORF">EDM52_12385</name>
</gene>
<dbReference type="NCBIfam" id="TIGR00229">
    <property type="entry name" value="sensory_box"/>
    <property type="match status" value="1"/>
</dbReference>
<evidence type="ECO:0000256" key="5">
    <source>
        <dbReference type="ARBA" id="ARBA00022741"/>
    </source>
</evidence>
<evidence type="ECO:0000256" key="7">
    <source>
        <dbReference type="ARBA" id="ARBA00022840"/>
    </source>
</evidence>
<dbReference type="PROSITE" id="PS50109">
    <property type="entry name" value="HIS_KIN"/>
    <property type="match status" value="1"/>
</dbReference>
<evidence type="ECO:0000256" key="6">
    <source>
        <dbReference type="ARBA" id="ARBA00022777"/>
    </source>
</evidence>
<dbReference type="PANTHER" id="PTHR43065">
    <property type="entry name" value="SENSOR HISTIDINE KINASE"/>
    <property type="match status" value="1"/>
</dbReference>
<dbReference type="InterPro" id="IPR013656">
    <property type="entry name" value="PAS_4"/>
</dbReference>
<dbReference type="Gene3D" id="1.10.287.130">
    <property type="match status" value="1"/>
</dbReference>
<protein>
    <recommendedName>
        <fullName evidence="2">histidine kinase</fullName>
        <ecNumber evidence="2">2.7.13.3</ecNumber>
    </recommendedName>
</protein>
<dbReference type="InterPro" id="IPR035965">
    <property type="entry name" value="PAS-like_dom_sf"/>
</dbReference>
<dbReference type="InterPro" id="IPR036890">
    <property type="entry name" value="HATPase_C_sf"/>
</dbReference>
<keyword evidence="7" id="KW-0067">ATP-binding</keyword>
<dbReference type="EC" id="2.7.13.3" evidence="2"/>
<keyword evidence="12" id="KW-1185">Reference proteome</keyword>
<dbReference type="CDD" id="cd00075">
    <property type="entry name" value="HATPase"/>
    <property type="match status" value="1"/>
</dbReference>
<proteinExistence type="predicted"/>
<dbReference type="GO" id="GO:0005524">
    <property type="term" value="F:ATP binding"/>
    <property type="evidence" value="ECO:0007669"/>
    <property type="project" value="UniProtKB-KW"/>
</dbReference>
<accession>A0A3M8CCS7</accession>
<keyword evidence="6" id="KW-0418">Kinase</keyword>
<evidence type="ECO:0000256" key="2">
    <source>
        <dbReference type="ARBA" id="ARBA00012438"/>
    </source>
</evidence>
<dbReference type="PROSITE" id="PS50113">
    <property type="entry name" value="PAC"/>
    <property type="match status" value="1"/>
</dbReference>
<dbReference type="PANTHER" id="PTHR43065:SF10">
    <property type="entry name" value="PEROXIDE STRESS-ACTIVATED HISTIDINE KINASE MAK3"/>
    <property type="match status" value="1"/>
</dbReference>
<evidence type="ECO:0000256" key="4">
    <source>
        <dbReference type="ARBA" id="ARBA00022679"/>
    </source>
</evidence>
<evidence type="ECO:0000313" key="11">
    <source>
        <dbReference type="EMBL" id="RNB73303.1"/>
    </source>
</evidence>
<feature type="domain" description="Histidine kinase" evidence="9">
    <location>
        <begin position="304"/>
        <end position="514"/>
    </location>
</feature>
<reference evidence="11 12" key="1">
    <citation type="submission" date="2018-10" db="EMBL/GenBank/DDBJ databases">
        <title>Phylogenomics of Brevibacillus.</title>
        <authorList>
            <person name="Dunlap C."/>
        </authorList>
    </citation>
    <scope>NUCLEOTIDE SEQUENCE [LARGE SCALE GENOMIC DNA]</scope>
    <source>
        <strain evidence="11 12">JCM 12215</strain>
    </source>
</reference>
<evidence type="ECO:0000256" key="8">
    <source>
        <dbReference type="ARBA" id="ARBA00023012"/>
    </source>
</evidence>
<keyword evidence="3" id="KW-0597">Phosphoprotein</keyword>
<dbReference type="InterPro" id="IPR003594">
    <property type="entry name" value="HATPase_dom"/>
</dbReference>
<dbReference type="SUPFAM" id="SSF47384">
    <property type="entry name" value="Homodimeric domain of signal transducing histidine kinase"/>
    <property type="match status" value="1"/>
</dbReference>
<dbReference type="Pfam" id="PF02518">
    <property type="entry name" value="HATPase_c"/>
    <property type="match status" value="1"/>
</dbReference>
<evidence type="ECO:0000259" key="10">
    <source>
        <dbReference type="PROSITE" id="PS50113"/>
    </source>
</evidence>
<evidence type="ECO:0000256" key="1">
    <source>
        <dbReference type="ARBA" id="ARBA00000085"/>
    </source>
</evidence>
<comment type="catalytic activity">
    <reaction evidence="1">
        <text>ATP + protein L-histidine = ADP + protein N-phospho-L-histidine.</text>
        <dbReference type="EC" id="2.7.13.3"/>
    </reaction>
</comment>
<dbReference type="Pfam" id="PF08448">
    <property type="entry name" value="PAS_4"/>
    <property type="match status" value="1"/>
</dbReference>
<name>A0A3M8CCS7_9BACL</name>